<keyword evidence="11" id="KW-1185">Reference proteome</keyword>
<dbReference type="PRINTS" id="PR00385">
    <property type="entry name" value="P450"/>
</dbReference>
<dbReference type="Proteomes" id="UP000682877">
    <property type="component" value="Chromosome 1"/>
</dbReference>
<feature type="binding site" description="axial binding residue" evidence="8">
    <location>
        <position position="446"/>
    </location>
    <ligand>
        <name>heme</name>
        <dbReference type="ChEBI" id="CHEBI:30413"/>
    </ligand>
    <ligandPart>
        <name>Fe</name>
        <dbReference type="ChEBI" id="CHEBI:18248"/>
    </ligandPart>
</feature>
<dbReference type="PROSITE" id="PS00086">
    <property type="entry name" value="CYTOCHROME_P450"/>
    <property type="match status" value="1"/>
</dbReference>
<dbReference type="GO" id="GO:0016705">
    <property type="term" value="F:oxidoreductase activity, acting on paired donors, with incorporation or reduction of molecular oxygen"/>
    <property type="evidence" value="ECO:0007669"/>
    <property type="project" value="InterPro"/>
</dbReference>
<dbReference type="Gene3D" id="1.10.630.10">
    <property type="entry name" value="Cytochrome P450"/>
    <property type="match status" value="1"/>
</dbReference>
<evidence type="ECO:0000313" key="10">
    <source>
        <dbReference type="EMBL" id="CAE5960481.1"/>
    </source>
</evidence>
<keyword evidence="7 9" id="KW-0503">Monooxygenase</keyword>
<keyword evidence="3 8" id="KW-0349">Heme</keyword>
<organism evidence="10 11">
    <name type="scientific">Arabidopsis arenosa</name>
    <name type="common">Sand rock-cress</name>
    <name type="synonym">Cardaminopsis arenosa</name>
    <dbReference type="NCBI Taxonomy" id="38785"/>
    <lineage>
        <taxon>Eukaryota</taxon>
        <taxon>Viridiplantae</taxon>
        <taxon>Streptophyta</taxon>
        <taxon>Embryophyta</taxon>
        <taxon>Tracheophyta</taxon>
        <taxon>Spermatophyta</taxon>
        <taxon>Magnoliopsida</taxon>
        <taxon>eudicotyledons</taxon>
        <taxon>Gunneridae</taxon>
        <taxon>Pentapetalae</taxon>
        <taxon>rosids</taxon>
        <taxon>malvids</taxon>
        <taxon>Brassicales</taxon>
        <taxon>Brassicaceae</taxon>
        <taxon>Camelineae</taxon>
        <taxon>Arabidopsis</taxon>
    </lineage>
</organism>
<comment type="similarity">
    <text evidence="2 9">Belongs to the cytochrome P450 family.</text>
</comment>
<evidence type="ECO:0000256" key="2">
    <source>
        <dbReference type="ARBA" id="ARBA00010617"/>
    </source>
</evidence>
<dbReference type="AlphaFoldDB" id="A0A8S1ZL46"/>
<dbReference type="PANTHER" id="PTHR24296">
    <property type="entry name" value="CYTOCHROME P450"/>
    <property type="match status" value="1"/>
</dbReference>
<dbReference type="PRINTS" id="PR00463">
    <property type="entry name" value="EP450I"/>
</dbReference>
<dbReference type="EMBL" id="LR999451">
    <property type="protein sequence ID" value="CAE5960481.1"/>
    <property type="molecule type" value="Genomic_DNA"/>
</dbReference>
<evidence type="ECO:0000256" key="8">
    <source>
        <dbReference type="PIRSR" id="PIRSR602401-1"/>
    </source>
</evidence>
<dbReference type="InterPro" id="IPR017972">
    <property type="entry name" value="Cyt_P450_CS"/>
</dbReference>
<sequence length="499" mass="57424">MAMLGLLELFVAFLFSLVFLFTCFFLHKKPRGQPILKNWPFLGMLPGMLPQIPRIYDWTVEVLEASNLTFYFKGPWLSGTDMLFTADPRNINHILSSNFGNYPKGPEFKKIFDVLGEGILTVDLEMWEDLRKSNHAMFHNQGFLELSLSSNKSKLKEGLVPFLDNAAHENIIIDLQDVFMRFMFDTSSILMTGYDPMSLSIEMLEVEFGEAADIGEEAIYYRHFKPVMLWRLQNWLGIGLERKMRTALATVNRMFAKIISSRRKEEISRGETEPSKDALTYYMNVDTTKYKLLKPKNDTFIRDVIFSLVLAGRDTTSSALTWFFWLLSKHPQVMAKIRHEINTKYDPADLEKLVYLHAALSESMRLYPPLPFNHKAPAKPDVLPSGHKVEPESKIVICIYALGRMRSVWGEDASDFKPERWISDNGSLRHEPSYKYVAFNSGPRTCLGKQLALLQMKIVALEIIQNYDFKVIEGHKIEAIPSILLRMKHGLKVTVTKKM</sequence>
<name>A0A8S1ZL46_ARAAE</name>
<evidence type="ECO:0000256" key="3">
    <source>
        <dbReference type="ARBA" id="ARBA00022617"/>
    </source>
</evidence>
<dbReference type="GO" id="GO:0005506">
    <property type="term" value="F:iron ion binding"/>
    <property type="evidence" value="ECO:0007669"/>
    <property type="project" value="InterPro"/>
</dbReference>
<evidence type="ECO:0000256" key="1">
    <source>
        <dbReference type="ARBA" id="ARBA00001971"/>
    </source>
</evidence>
<dbReference type="SUPFAM" id="SSF48264">
    <property type="entry name" value="Cytochrome P450"/>
    <property type="match status" value="1"/>
</dbReference>
<dbReference type="GO" id="GO:0020037">
    <property type="term" value="F:heme binding"/>
    <property type="evidence" value="ECO:0007669"/>
    <property type="project" value="InterPro"/>
</dbReference>
<accession>A0A8S1ZL46</accession>
<dbReference type="GO" id="GO:0004497">
    <property type="term" value="F:monooxygenase activity"/>
    <property type="evidence" value="ECO:0007669"/>
    <property type="project" value="UniProtKB-KW"/>
</dbReference>
<comment type="cofactor">
    <cofactor evidence="1 8">
        <name>heme</name>
        <dbReference type="ChEBI" id="CHEBI:30413"/>
    </cofactor>
</comment>
<dbReference type="CDD" id="cd11064">
    <property type="entry name" value="CYP86A"/>
    <property type="match status" value="1"/>
</dbReference>
<dbReference type="InterPro" id="IPR036396">
    <property type="entry name" value="Cyt_P450_sf"/>
</dbReference>
<gene>
    <name evidence="10" type="ORF">AARE701A_LOCUS3914</name>
</gene>
<evidence type="ECO:0000313" key="11">
    <source>
        <dbReference type="Proteomes" id="UP000682877"/>
    </source>
</evidence>
<evidence type="ECO:0000256" key="9">
    <source>
        <dbReference type="RuleBase" id="RU000461"/>
    </source>
</evidence>
<dbReference type="InterPro" id="IPR002401">
    <property type="entry name" value="Cyt_P450_E_grp-I"/>
</dbReference>
<keyword evidence="6 8" id="KW-0408">Iron</keyword>
<dbReference type="GO" id="GO:0006629">
    <property type="term" value="P:lipid metabolic process"/>
    <property type="evidence" value="ECO:0007669"/>
    <property type="project" value="UniProtKB-ARBA"/>
</dbReference>
<evidence type="ECO:0000256" key="5">
    <source>
        <dbReference type="ARBA" id="ARBA00023002"/>
    </source>
</evidence>
<dbReference type="Pfam" id="PF00067">
    <property type="entry name" value="p450"/>
    <property type="match status" value="1"/>
</dbReference>
<protein>
    <recommendedName>
        <fullName evidence="12">Cytochrome P450</fullName>
    </recommendedName>
</protein>
<reference evidence="10" key="1">
    <citation type="submission" date="2021-01" db="EMBL/GenBank/DDBJ databases">
        <authorList>
            <person name="Bezrukov I."/>
        </authorList>
    </citation>
    <scope>NUCLEOTIDE SEQUENCE</scope>
</reference>
<keyword evidence="4 8" id="KW-0479">Metal-binding</keyword>
<evidence type="ECO:0000256" key="6">
    <source>
        <dbReference type="ARBA" id="ARBA00023004"/>
    </source>
</evidence>
<evidence type="ECO:0000256" key="7">
    <source>
        <dbReference type="ARBA" id="ARBA00023033"/>
    </source>
</evidence>
<proteinExistence type="inferred from homology"/>
<evidence type="ECO:0008006" key="12">
    <source>
        <dbReference type="Google" id="ProtNLM"/>
    </source>
</evidence>
<evidence type="ECO:0000256" key="4">
    <source>
        <dbReference type="ARBA" id="ARBA00022723"/>
    </source>
</evidence>
<dbReference type="InterPro" id="IPR001128">
    <property type="entry name" value="Cyt_P450"/>
</dbReference>
<keyword evidence="5 9" id="KW-0560">Oxidoreductase</keyword>